<dbReference type="Proteomes" id="UP001212841">
    <property type="component" value="Unassembled WGS sequence"/>
</dbReference>
<dbReference type="EMBL" id="JADGJD010000730">
    <property type="protein sequence ID" value="KAJ3048841.1"/>
    <property type="molecule type" value="Genomic_DNA"/>
</dbReference>
<organism evidence="1 2">
    <name type="scientific">Rhizophlyctis rosea</name>
    <dbReference type="NCBI Taxonomy" id="64517"/>
    <lineage>
        <taxon>Eukaryota</taxon>
        <taxon>Fungi</taxon>
        <taxon>Fungi incertae sedis</taxon>
        <taxon>Chytridiomycota</taxon>
        <taxon>Chytridiomycota incertae sedis</taxon>
        <taxon>Chytridiomycetes</taxon>
        <taxon>Rhizophlyctidales</taxon>
        <taxon>Rhizophlyctidaceae</taxon>
        <taxon>Rhizophlyctis</taxon>
    </lineage>
</organism>
<protein>
    <submittedName>
        <fullName evidence="1">Uncharacterized protein</fullName>
    </submittedName>
</protein>
<feature type="non-terminal residue" evidence="1">
    <location>
        <position position="1"/>
    </location>
</feature>
<name>A0AAD5SFW3_9FUNG</name>
<dbReference type="AlphaFoldDB" id="A0AAD5SFW3"/>
<accession>A0AAD5SFW3</accession>
<keyword evidence="2" id="KW-1185">Reference proteome</keyword>
<sequence length="52" mass="6065">KANVFALDLAEAQKPNRDISNPVYMLRIRRMAVFIYQAHFTPEFLRDVKVGN</sequence>
<evidence type="ECO:0000313" key="2">
    <source>
        <dbReference type="Proteomes" id="UP001212841"/>
    </source>
</evidence>
<evidence type="ECO:0000313" key="1">
    <source>
        <dbReference type="EMBL" id="KAJ3048841.1"/>
    </source>
</evidence>
<reference evidence="1" key="1">
    <citation type="submission" date="2020-05" db="EMBL/GenBank/DDBJ databases">
        <title>Phylogenomic resolution of chytrid fungi.</title>
        <authorList>
            <person name="Stajich J.E."/>
            <person name="Amses K."/>
            <person name="Simmons R."/>
            <person name="Seto K."/>
            <person name="Myers J."/>
            <person name="Bonds A."/>
            <person name="Quandt C.A."/>
            <person name="Barry K."/>
            <person name="Liu P."/>
            <person name="Grigoriev I."/>
            <person name="Longcore J.E."/>
            <person name="James T.Y."/>
        </authorList>
    </citation>
    <scope>NUCLEOTIDE SEQUENCE</scope>
    <source>
        <strain evidence="1">JEL0318</strain>
    </source>
</reference>
<proteinExistence type="predicted"/>
<comment type="caution">
    <text evidence="1">The sequence shown here is derived from an EMBL/GenBank/DDBJ whole genome shotgun (WGS) entry which is preliminary data.</text>
</comment>
<gene>
    <name evidence="1" type="ORF">HK097_010170</name>
</gene>